<name>A0AAV4RLG9_9ARAC</name>
<dbReference type="Proteomes" id="UP001054837">
    <property type="component" value="Unassembled WGS sequence"/>
</dbReference>
<accession>A0AAV4RLG9</accession>
<protein>
    <submittedName>
        <fullName evidence="2">Uncharacterized protein</fullName>
    </submittedName>
</protein>
<evidence type="ECO:0000313" key="2">
    <source>
        <dbReference type="EMBL" id="GIY21110.1"/>
    </source>
</evidence>
<organism evidence="2 3">
    <name type="scientific">Caerostris darwini</name>
    <dbReference type="NCBI Taxonomy" id="1538125"/>
    <lineage>
        <taxon>Eukaryota</taxon>
        <taxon>Metazoa</taxon>
        <taxon>Ecdysozoa</taxon>
        <taxon>Arthropoda</taxon>
        <taxon>Chelicerata</taxon>
        <taxon>Arachnida</taxon>
        <taxon>Araneae</taxon>
        <taxon>Araneomorphae</taxon>
        <taxon>Entelegynae</taxon>
        <taxon>Araneoidea</taxon>
        <taxon>Araneidae</taxon>
        <taxon>Caerostris</taxon>
    </lineage>
</organism>
<proteinExistence type="predicted"/>
<dbReference type="EMBL" id="BPLQ01006245">
    <property type="protein sequence ID" value="GIY21110.1"/>
    <property type="molecule type" value="Genomic_DNA"/>
</dbReference>
<feature type="region of interest" description="Disordered" evidence="1">
    <location>
        <begin position="67"/>
        <end position="88"/>
    </location>
</feature>
<evidence type="ECO:0000313" key="3">
    <source>
        <dbReference type="Proteomes" id="UP001054837"/>
    </source>
</evidence>
<evidence type="ECO:0000256" key="1">
    <source>
        <dbReference type="SAM" id="MobiDB-lite"/>
    </source>
</evidence>
<keyword evidence="3" id="KW-1185">Reference proteome</keyword>
<reference evidence="2 3" key="1">
    <citation type="submission" date="2021-06" db="EMBL/GenBank/DDBJ databases">
        <title>Caerostris darwini draft genome.</title>
        <authorList>
            <person name="Kono N."/>
            <person name="Arakawa K."/>
        </authorList>
    </citation>
    <scope>NUCLEOTIDE SEQUENCE [LARGE SCALE GENOMIC DNA]</scope>
</reference>
<gene>
    <name evidence="2" type="ORF">CDAR_42471</name>
</gene>
<dbReference type="AlphaFoldDB" id="A0AAV4RLG9"/>
<comment type="caution">
    <text evidence="2">The sequence shown here is derived from an EMBL/GenBank/DDBJ whole genome shotgun (WGS) entry which is preliminary data.</text>
</comment>
<sequence>MSDSTYAKFLLYEACDPLFLRGDTDVVSRRRERVKPIAFRTQPQDSNYSLSPLMSIQNHTVLPGGKPFYAAAKHPKPKSMKQNTPSEL</sequence>